<name>A7A7T5_BIFAD</name>
<dbReference type="PROSITE" id="PS50172">
    <property type="entry name" value="BRCT"/>
    <property type="match status" value="1"/>
</dbReference>
<organism evidence="2 3">
    <name type="scientific">Bifidobacterium adolescentis L2-32</name>
    <dbReference type="NCBI Taxonomy" id="411481"/>
    <lineage>
        <taxon>Bacteria</taxon>
        <taxon>Bacillati</taxon>
        <taxon>Actinomycetota</taxon>
        <taxon>Actinomycetes</taxon>
        <taxon>Bifidobacteriales</taxon>
        <taxon>Bifidobacteriaceae</taxon>
        <taxon>Bifidobacterium</taxon>
    </lineage>
</organism>
<evidence type="ECO:0000259" key="1">
    <source>
        <dbReference type="PROSITE" id="PS50172"/>
    </source>
</evidence>
<protein>
    <recommendedName>
        <fullName evidence="1">BRCT domain-containing protein</fullName>
    </recommendedName>
</protein>
<dbReference type="InterPro" id="IPR036420">
    <property type="entry name" value="BRCT_dom_sf"/>
</dbReference>
<dbReference type="InterPro" id="IPR001357">
    <property type="entry name" value="BRCT_dom"/>
</dbReference>
<dbReference type="AlphaFoldDB" id="A7A7T5"/>
<reference evidence="2 3" key="2">
    <citation type="submission" date="2007-05" db="EMBL/GenBank/DDBJ databases">
        <title>Draft genome sequence of Bifidobacterium adolescentis (L2-32).</title>
        <authorList>
            <person name="Sudarsanam P."/>
            <person name="Ley R."/>
            <person name="Guruge J."/>
            <person name="Turnbaugh P.J."/>
            <person name="Mahowald M."/>
            <person name="Liep D."/>
            <person name="Gordon J."/>
        </authorList>
    </citation>
    <scope>NUCLEOTIDE SEQUENCE [LARGE SCALE GENOMIC DNA]</scope>
    <source>
        <strain evidence="2 3">L2-32</strain>
    </source>
</reference>
<dbReference type="Gene3D" id="3.40.50.10190">
    <property type="entry name" value="BRCT domain"/>
    <property type="match status" value="1"/>
</dbReference>
<sequence length="63" mass="6709">MLSGDFEMYGGKSTAAEMIEEAGGSVTKTGPSKRINYVIVGDRGNAAWAFGSYGTKVKSMPWN</sequence>
<dbReference type="EMBL" id="AAXD02000074">
    <property type="protein sequence ID" value="EDN81800.1"/>
    <property type="molecule type" value="Genomic_DNA"/>
</dbReference>
<feature type="domain" description="BRCT" evidence="1">
    <location>
        <begin position="1"/>
        <end position="63"/>
    </location>
</feature>
<dbReference type="Proteomes" id="UP000003773">
    <property type="component" value="Unassembled WGS sequence"/>
</dbReference>
<gene>
    <name evidence="2" type="ORF">BIFADO_01925</name>
</gene>
<evidence type="ECO:0000313" key="2">
    <source>
        <dbReference type="EMBL" id="EDN81800.1"/>
    </source>
</evidence>
<comment type="caution">
    <text evidence="2">The sequence shown here is derived from an EMBL/GenBank/DDBJ whole genome shotgun (WGS) entry which is preliminary data.</text>
</comment>
<proteinExistence type="predicted"/>
<dbReference type="HOGENOM" id="CLU_2876779_0_0_11"/>
<evidence type="ECO:0000313" key="3">
    <source>
        <dbReference type="Proteomes" id="UP000003773"/>
    </source>
</evidence>
<reference evidence="2 3" key="1">
    <citation type="submission" date="2007-04" db="EMBL/GenBank/DDBJ databases">
        <authorList>
            <person name="Fulton L."/>
            <person name="Clifton S."/>
            <person name="Fulton B."/>
            <person name="Xu J."/>
            <person name="Minx P."/>
            <person name="Pepin K.H."/>
            <person name="Johnson M."/>
            <person name="Thiruvilangam P."/>
            <person name="Bhonagiri V."/>
            <person name="Nash W.E."/>
            <person name="Mardis E.R."/>
            <person name="Wilson R.K."/>
        </authorList>
    </citation>
    <scope>NUCLEOTIDE SEQUENCE [LARGE SCALE GENOMIC DNA]</scope>
    <source>
        <strain evidence="2 3">L2-32</strain>
    </source>
</reference>
<accession>A7A7T5</accession>